<keyword evidence="6" id="KW-0067">ATP-binding</keyword>
<evidence type="ECO:0000256" key="1">
    <source>
        <dbReference type="ARBA" id="ARBA00005446"/>
    </source>
</evidence>
<organism evidence="6 7">
    <name type="scientific">Stegodyphus mimosarum</name>
    <name type="common">African social velvet spider</name>
    <dbReference type="NCBI Taxonomy" id="407821"/>
    <lineage>
        <taxon>Eukaryota</taxon>
        <taxon>Metazoa</taxon>
        <taxon>Ecdysozoa</taxon>
        <taxon>Arthropoda</taxon>
        <taxon>Chelicerata</taxon>
        <taxon>Arachnida</taxon>
        <taxon>Araneae</taxon>
        <taxon>Araneomorphae</taxon>
        <taxon>Entelegynae</taxon>
        <taxon>Eresoidea</taxon>
        <taxon>Eresidae</taxon>
        <taxon>Stegodyphus</taxon>
    </lineage>
</organism>
<dbReference type="EMBL" id="KK115251">
    <property type="protein sequence ID" value="KFM64572.1"/>
    <property type="molecule type" value="Genomic_DNA"/>
</dbReference>
<dbReference type="GO" id="GO:0005634">
    <property type="term" value="C:nucleus"/>
    <property type="evidence" value="ECO:0007669"/>
    <property type="project" value="TreeGrafter"/>
</dbReference>
<evidence type="ECO:0000313" key="6">
    <source>
        <dbReference type="EMBL" id="KFM64572.1"/>
    </source>
</evidence>
<proteinExistence type="inferred from homology"/>
<evidence type="ECO:0000313" key="7">
    <source>
        <dbReference type="Proteomes" id="UP000054359"/>
    </source>
</evidence>
<evidence type="ECO:0000259" key="5">
    <source>
        <dbReference type="PROSITE" id="PS51194"/>
    </source>
</evidence>
<dbReference type="EC" id="5.6.2.4" evidence="3"/>
<dbReference type="Gene3D" id="3.40.50.300">
    <property type="entry name" value="P-loop containing nucleotide triphosphate hydrolases"/>
    <property type="match status" value="1"/>
</dbReference>
<keyword evidence="6" id="KW-0347">Helicase</keyword>
<dbReference type="Proteomes" id="UP000054359">
    <property type="component" value="Unassembled WGS sequence"/>
</dbReference>
<name>A0A087THI3_STEMI</name>
<comment type="similarity">
    <text evidence="1">Belongs to the helicase family. RecQ subfamily.</text>
</comment>
<protein>
    <recommendedName>
        <fullName evidence="3">DNA 3'-5' helicase</fullName>
        <ecNumber evidence="3">5.6.2.4</ecNumber>
    </recommendedName>
</protein>
<keyword evidence="6" id="KW-0378">Hydrolase</keyword>
<dbReference type="GO" id="GO:0043138">
    <property type="term" value="F:3'-5' DNA helicase activity"/>
    <property type="evidence" value="ECO:0007669"/>
    <property type="project" value="UniProtKB-EC"/>
</dbReference>
<feature type="region of interest" description="Disordered" evidence="4">
    <location>
        <begin position="1"/>
        <end position="20"/>
    </location>
</feature>
<feature type="non-terminal residue" evidence="6">
    <location>
        <position position="345"/>
    </location>
</feature>
<gene>
    <name evidence="6" type="ORF">X975_10935</name>
</gene>
<dbReference type="GO" id="GO:0009378">
    <property type="term" value="F:four-way junction helicase activity"/>
    <property type="evidence" value="ECO:0007669"/>
    <property type="project" value="TreeGrafter"/>
</dbReference>
<dbReference type="InterPro" id="IPR027417">
    <property type="entry name" value="P-loop_NTPase"/>
</dbReference>
<evidence type="ECO:0000256" key="4">
    <source>
        <dbReference type="SAM" id="MobiDB-lite"/>
    </source>
</evidence>
<dbReference type="Pfam" id="PF00271">
    <property type="entry name" value="Helicase_C"/>
    <property type="match status" value="1"/>
</dbReference>
<dbReference type="GO" id="GO:0005694">
    <property type="term" value="C:chromosome"/>
    <property type="evidence" value="ECO:0007669"/>
    <property type="project" value="TreeGrafter"/>
</dbReference>
<dbReference type="GO" id="GO:0005737">
    <property type="term" value="C:cytoplasm"/>
    <property type="evidence" value="ECO:0007669"/>
    <property type="project" value="TreeGrafter"/>
</dbReference>
<dbReference type="PANTHER" id="PTHR13710:SF108">
    <property type="entry name" value="ATP-DEPENDENT DNA HELICASE Q4"/>
    <property type="match status" value="1"/>
</dbReference>
<reference evidence="6 7" key="1">
    <citation type="submission" date="2013-11" db="EMBL/GenBank/DDBJ databases">
        <title>Genome sequencing of Stegodyphus mimosarum.</title>
        <authorList>
            <person name="Bechsgaard J."/>
        </authorList>
    </citation>
    <scope>NUCLEOTIDE SEQUENCE [LARGE SCALE GENOMIC DNA]</scope>
</reference>
<comment type="catalytic activity">
    <reaction evidence="2">
        <text>Couples ATP hydrolysis with the unwinding of duplex DNA by translocating in the 3'-5' direction.</text>
        <dbReference type="EC" id="5.6.2.4"/>
    </reaction>
</comment>
<dbReference type="STRING" id="407821.A0A087THI3"/>
<dbReference type="OrthoDB" id="18781at2759"/>
<keyword evidence="6" id="KW-0547">Nucleotide-binding</keyword>
<feature type="compositionally biased region" description="Acidic residues" evidence="4">
    <location>
        <begin position="1"/>
        <end position="11"/>
    </location>
</feature>
<dbReference type="SMART" id="SM00490">
    <property type="entry name" value="HELICc"/>
    <property type="match status" value="1"/>
</dbReference>
<keyword evidence="7" id="KW-1185">Reference proteome</keyword>
<dbReference type="GO" id="GO:0000724">
    <property type="term" value="P:double-strand break repair via homologous recombination"/>
    <property type="evidence" value="ECO:0007669"/>
    <property type="project" value="TreeGrafter"/>
</dbReference>
<dbReference type="InterPro" id="IPR001650">
    <property type="entry name" value="Helicase_C-like"/>
</dbReference>
<dbReference type="PANTHER" id="PTHR13710">
    <property type="entry name" value="DNA HELICASE RECQ FAMILY MEMBER"/>
    <property type="match status" value="1"/>
</dbReference>
<dbReference type="AlphaFoldDB" id="A0A087THI3"/>
<feature type="domain" description="Helicase C-terminal" evidence="5">
    <location>
        <begin position="1"/>
        <end position="137"/>
    </location>
</feature>
<accession>A0A087THI3</accession>
<dbReference type="PROSITE" id="PS51194">
    <property type="entry name" value="HELICASE_CTER"/>
    <property type="match status" value="1"/>
</dbReference>
<evidence type="ECO:0000256" key="2">
    <source>
        <dbReference type="ARBA" id="ARBA00034617"/>
    </source>
</evidence>
<dbReference type="SUPFAM" id="SSF52540">
    <property type="entry name" value="P-loop containing nucleoside triphosphate hydrolases"/>
    <property type="match status" value="1"/>
</dbReference>
<evidence type="ECO:0000256" key="3">
    <source>
        <dbReference type="ARBA" id="ARBA00034808"/>
    </source>
</evidence>
<sequence length="345" mass="39922">MQDDLLSEEEQATMSKAKKKKRSFRWTAEAYHAGLPPQRRRSIQKQFMSGKLRVVVATVAFGMGLDKRDVRAIIHYNMPKSYESYVQEIGRAGRDGLDSQCHLFLDSEGNDLFEQQRHIYSNSTDRHVIRKLLRKVFVPCKCHSLNEGLNQNSDHEHEGIAKNDIICPKHEIAFSMNDTVQELDMKEENISTLLCYLELHPKHWIEILPPTYAICTVRCYGGPKQMHSLALKNPAIATAFALDKQCGKNWDKTSQYQFPVIKVASFMGWNAASLKRELKRLEWNDQKHKTGVLVEFSDLAFHIRAPGNLTEEELDSVLDFLYQKVTYREKNEMHNLKSLFSLFEK</sequence>